<dbReference type="RefSeq" id="WP_283444167.1">
    <property type="nucleotide sequence ID" value="NZ_FXUL01000018.1"/>
</dbReference>
<comment type="caution">
    <text evidence="1">The sequence shown here is derived from an EMBL/GenBank/DDBJ whole genome shotgun (WGS) entry which is preliminary data.</text>
</comment>
<proteinExistence type="predicted"/>
<dbReference type="Proteomes" id="UP001158049">
    <property type="component" value="Unassembled WGS sequence"/>
</dbReference>
<accession>A0ABY1QLQ1</accession>
<reference evidence="1 2" key="1">
    <citation type="submission" date="2017-05" db="EMBL/GenBank/DDBJ databases">
        <authorList>
            <person name="Varghese N."/>
            <person name="Submissions S."/>
        </authorList>
    </citation>
    <scope>NUCLEOTIDE SEQUENCE [LARGE SCALE GENOMIC DNA]</scope>
    <source>
        <strain evidence="1 2">DSM 26001</strain>
    </source>
</reference>
<name>A0ABY1QLQ1_9BURK</name>
<protein>
    <recommendedName>
        <fullName evidence="3">DUF551 domain-containing protein</fullName>
    </recommendedName>
</protein>
<sequence>MTTDAITRKPVASPPDSDTTVLLFDPAASEPAWLGYLDGDTWCFVDGMPAAPTHWAALPGGPTA</sequence>
<keyword evidence="2" id="KW-1185">Reference proteome</keyword>
<organism evidence="1 2">
    <name type="scientific">Noviherbaspirillum suwonense</name>
    <dbReference type="NCBI Taxonomy" id="1224511"/>
    <lineage>
        <taxon>Bacteria</taxon>
        <taxon>Pseudomonadati</taxon>
        <taxon>Pseudomonadota</taxon>
        <taxon>Betaproteobacteria</taxon>
        <taxon>Burkholderiales</taxon>
        <taxon>Oxalobacteraceae</taxon>
        <taxon>Noviherbaspirillum</taxon>
    </lineage>
</organism>
<evidence type="ECO:0000313" key="1">
    <source>
        <dbReference type="EMBL" id="SMP72793.1"/>
    </source>
</evidence>
<dbReference type="EMBL" id="FXUL01000018">
    <property type="protein sequence ID" value="SMP72793.1"/>
    <property type="molecule type" value="Genomic_DNA"/>
</dbReference>
<gene>
    <name evidence="1" type="ORF">SAMN06295970_118115</name>
</gene>
<evidence type="ECO:0000313" key="2">
    <source>
        <dbReference type="Proteomes" id="UP001158049"/>
    </source>
</evidence>
<evidence type="ECO:0008006" key="3">
    <source>
        <dbReference type="Google" id="ProtNLM"/>
    </source>
</evidence>